<proteinExistence type="predicted"/>
<dbReference type="InterPro" id="IPR006553">
    <property type="entry name" value="Leu-rich_rpt_Cys-con_subtyp"/>
</dbReference>
<accession>A0A7M7NV07</accession>
<reference evidence="1" key="2">
    <citation type="submission" date="2021-01" db="UniProtKB">
        <authorList>
            <consortium name="EnsemblMetazoa"/>
        </authorList>
    </citation>
    <scope>IDENTIFICATION</scope>
</reference>
<dbReference type="PANTHER" id="PTHR13382:SF83">
    <property type="entry name" value="F-BOX DOMAIN-CONTAINING PROTEIN"/>
    <property type="match status" value="1"/>
</dbReference>
<dbReference type="Proteomes" id="UP000007110">
    <property type="component" value="Unassembled WGS sequence"/>
</dbReference>
<dbReference type="InterPro" id="IPR032675">
    <property type="entry name" value="LRR_dom_sf"/>
</dbReference>
<dbReference type="SUPFAM" id="SSF52047">
    <property type="entry name" value="RNI-like"/>
    <property type="match status" value="1"/>
</dbReference>
<reference evidence="2" key="1">
    <citation type="submission" date="2015-02" db="EMBL/GenBank/DDBJ databases">
        <title>Genome sequencing for Strongylocentrotus purpuratus.</title>
        <authorList>
            <person name="Murali S."/>
            <person name="Liu Y."/>
            <person name="Vee V."/>
            <person name="English A."/>
            <person name="Wang M."/>
            <person name="Skinner E."/>
            <person name="Han Y."/>
            <person name="Muzny D.M."/>
            <person name="Worley K.C."/>
            <person name="Gibbs R.A."/>
        </authorList>
    </citation>
    <scope>NUCLEOTIDE SEQUENCE</scope>
</reference>
<sequence length="274" mass="30593">MVGPQLICLNITGYHQIMTGDILRLIVKNCTSLEKIHLGPGMKLTDESLRMLFRDQERSRNLTLLRMYGTRCKYLNHDILLDMSKACVNLTELYMAGIKCVDDTLLFSIANHMPRLKHISLGEYGRLGRRSATNQVTDNGVVELTRCCPLEFIGLTGIHCITDKSIFALANNCPDLKTLFISGCSKVTTQATNYLQQAIAYDLNNSDVTPVRTSFMGEQRRVSHTSSVFKCHACGVASMLSTVVRHPPRFSSCSGMNLCANHSTFSLSNRNSFR</sequence>
<evidence type="ECO:0000313" key="1">
    <source>
        <dbReference type="EnsemblMetazoa" id="XP_030841949"/>
    </source>
</evidence>
<dbReference type="RefSeq" id="XP_030841949.1">
    <property type="nucleotide sequence ID" value="XM_030986089.1"/>
</dbReference>
<dbReference type="InParanoid" id="A0A7M7NV07"/>
<dbReference type="InterPro" id="IPR050648">
    <property type="entry name" value="F-box_LRR-repeat"/>
</dbReference>
<dbReference type="PANTHER" id="PTHR13382">
    <property type="entry name" value="MITOCHONDRIAL ATP SYNTHASE COUPLING FACTOR B"/>
    <property type="match status" value="1"/>
</dbReference>
<name>A0A7M7NV07_STRPU</name>
<dbReference type="GeneID" id="100893208"/>
<dbReference type="EnsemblMetazoa" id="XM_030986089">
    <property type="protein sequence ID" value="XP_030841949"/>
    <property type="gene ID" value="LOC100893208"/>
</dbReference>
<keyword evidence="2" id="KW-1185">Reference proteome</keyword>
<dbReference type="AlphaFoldDB" id="A0A7M7NV07"/>
<dbReference type="Gene3D" id="3.80.10.10">
    <property type="entry name" value="Ribonuclease Inhibitor"/>
    <property type="match status" value="1"/>
</dbReference>
<dbReference type="KEGG" id="spu:100893208"/>
<organism evidence="1 2">
    <name type="scientific">Strongylocentrotus purpuratus</name>
    <name type="common">Purple sea urchin</name>
    <dbReference type="NCBI Taxonomy" id="7668"/>
    <lineage>
        <taxon>Eukaryota</taxon>
        <taxon>Metazoa</taxon>
        <taxon>Echinodermata</taxon>
        <taxon>Eleutherozoa</taxon>
        <taxon>Echinozoa</taxon>
        <taxon>Echinoidea</taxon>
        <taxon>Euechinoidea</taxon>
        <taxon>Echinacea</taxon>
        <taxon>Camarodonta</taxon>
        <taxon>Echinidea</taxon>
        <taxon>Strongylocentrotidae</taxon>
        <taxon>Strongylocentrotus</taxon>
    </lineage>
</organism>
<protein>
    <submittedName>
        <fullName evidence="1">Uncharacterized protein</fullName>
    </submittedName>
</protein>
<evidence type="ECO:0000313" key="2">
    <source>
        <dbReference type="Proteomes" id="UP000007110"/>
    </source>
</evidence>
<dbReference type="SMART" id="SM00367">
    <property type="entry name" value="LRR_CC"/>
    <property type="match status" value="4"/>
</dbReference>
<dbReference type="OrthoDB" id="27842at2759"/>